<protein>
    <recommendedName>
        <fullName evidence="4">RCK N-terminal domain-containing protein</fullName>
    </recommendedName>
</protein>
<keyword evidence="1" id="KW-0813">Transport</keyword>
<dbReference type="Pfam" id="PF02254">
    <property type="entry name" value="TrkA_N"/>
    <property type="match status" value="1"/>
</dbReference>
<accession>A0ABN9U232</accession>
<dbReference type="Proteomes" id="UP001189429">
    <property type="component" value="Unassembled WGS sequence"/>
</dbReference>
<keyword evidence="3" id="KW-0406">Ion transport</keyword>
<comment type="caution">
    <text evidence="5">The sequence shown here is derived from an EMBL/GenBank/DDBJ whole genome shotgun (WGS) entry which is preliminary data.</text>
</comment>
<dbReference type="InterPro" id="IPR003148">
    <property type="entry name" value="RCK_N"/>
</dbReference>
<evidence type="ECO:0000256" key="1">
    <source>
        <dbReference type="ARBA" id="ARBA00022448"/>
    </source>
</evidence>
<sequence length="223" mass="24060">MFSIARDVGVFTPEQAKLLLTVTSISMACTPFVSGLGQDLARCLSQRATPDMQTERYVQEEKVERARVVVCGYGRVGELITDILDTKFIPWVAFDISPAVVRAARAKDLPVFLGRHPDPAHAWCSTVSNSQIAVVTPSDITASTAIVQAMRANCPEMAIIARATSETRAKTLMQWDALPVVAGLPEDTVLMNLPIGATVLQALGYAVEDSEAVIDDIRQETAG</sequence>
<dbReference type="Gene3D" id="3.40.50.720">
    <property type="entry name" value="NAD(P)-binding Rossmann-like Domain"/>
    <property type="match status" value="1"/>
</dbReference>
<dbReference type="InterPro" id="IPR036291">
    <property type="entry name" value="NAD(P)-bd_dom_sf"/>
</dbReference>
<organism evidence="5 6">
    <name type="scientific">Prorocentrum cordatum</name>
    <dbReference type="NCBI Taxonomy" id="2364126"/>
    <lineage>
        <taxon>Eukaryota</taxon>
        <taxon>Sar</taxon>
        <taxon>Alveolata</taxon>
        <taxon>Dinophyceae</taxon>
        <taxon>Prorocentrales</taxon>
        <taxon>Prorocentraceae</taxon>
        <taxon>Prorocentrum</taxon>
    </lineage>
</organism>
<feature type="non-terminal residue" evidence="5">
    <location>
        <position position="223"/>
    </location>
</feature>
<evidence type="ECO:0000313" key="5">
    <source>
        <dbReference type="EMBL" id="CAK0852865.1"/>
    </source>
</evidence>
<keyword evidence="6" id="KW-1185">Reference proteome</keyword>
<dbReference type="EMBL" id="CAUYUJ010015350">
    <property type="protein sequence ID" value="CAK0852865.1"/>
    <property type="molecule type" value="Genomic_DNA"/>
</dbReference>
<keyword evidence="2" id="KW-0050">Antiport</keyword>
<dbReference type="PROSITE" id="PS51257">
    <property type="entry name" value="PROKAR_LIPOPROTEIN"/>
    <property type="match status" value="1"/>
</dbReference>
<evidence type="ECO:0000313" key="6">
    <source>
        <dbReference type="Proteomes" id="UP001189429"/>
    </source>
</evidence>
<dbReference type="PANTHER" id="PTHR46157">
    <property type="entry name" value="K(+) EFFLUX ANTIPORTER 3, CHLOROPLASTIC"/>
    <property type="match status" value="1"/>
</dbReference>
<feature type="domain" description="RCK N-terminal" evidence="4">
    <location>
        <begin position="68"/>
        <end position="177"/>
    </location>
</feature>
<evidence type="ECO:0000259" key="4">
    <source>
        <dbReference type="Pfam" id="PF02254"/>
    </source>
</evidence>
<proteinExistence type="predicted"/>
<dbReference type="PANTHER" id="PTHR46157:SF4">
    <property type="entry name" value="K(+) EFFLUX ANTIPORTER 3, CHLOROPLASTIC"/>
    <property type="match status" value="1"/>
</dbReference>
<name>A0ABN9U232_9DINO</name>
<evidence type="ECO:0000256" key="2">
    <source>
        <dbReference type="ARBA" id="ARBA00022449"/>
    </source>
</evidence>
<dbReference type="SUPFAM" id="SSF51735">
    <property type="entry name" value="NAD(P)-binding Rossmann-fold domains"/>
    <property type="match status" value="1"/>
</dbReference>
<reference evidence="5" key="1">
    <citation type="submission" date="2023-10" db="EMBL/GenBank/DDBJ databases">
        <authorList>
            <person name="Chen Y."/>
            <person name="Shah S."/>
            <person name="Dougan E. K."/>
            <person name="Thang M."/>
            <person name="Chan C."/>
        </authorList>
    </citation>
    <scope>NUCLEOTIDE SEQUENCE [LARGE SCALE GENOMIC DNA]</scope>
</reference>
<gene>
    <name evidence="5" type="ORF">PCOR1329_LOCUS44513</name>
</gene>
<evidence type="ECO:0000256" key="3">
    <source>
        <dbReference type="ARBA" id="ARBA00023065"/>
    </source>
</evidence>